<dbReference type="PANTHER" id="PTHR47052">
    <property type="entry name" value="CONSERVED SERINE PROLINE-RICH PROTEIN (AFU_ORTHOLOGUE AFUA_2G01790)"/>
    <property type="match status" value="1"/>
</dbReference>
<dbReference type="InterPro" id="IPR052981">
    <property type="entry name" value="Ingression_C2_domain"/>
</dbReference>
<dbReference type="SUPFAM" id="SSF49562">
    <property type="entry name" value="C2 domain (Calcium/lipid-binding domain, CaLB)"/>
    <property type="match status" value="1"/>
</dbReference>
<dbReference type="CDD" id="cd00030">
    <property type="entry name" value="C2"/>
    <property type="match status" value="1"/>
</dbReference>
<dbReference type="Proteomes" id="UP001209570">
    <property type="component" value="Unassembled WGS sequence"/>
</dbReference>
<dbReference type="SMART" id="SM00239">
    <property type="entry name" value="C2"/>
    <property type="match status" value="1"/>
</dbReference>
<sequence>MAGESCWLSVCVHSAELDSSTHDAYCKLYLDPHDLSAGTGFGSGNNHYPNVPADSPSLLDWPDDAAYNGPRSLHTQPDRSAEKTSSPLWNETFTVRVLHYSYEILTIRVKSKKLLHVSTIGACAIPLQQIPVGRPVDQWFPLQKGSKHHGKIHLQLLLTYTSAPLSAMTTAPTSSSFFPTPSSPDAPANYMYQYQPRSSVNYAAHELQPNAAGDNNSHELGSKCSRELATNNVDSAQQTSYFS</sequence>
<gene>
    <name evidence="2" type="ORF">P43SY_000508</name>
</gene>
<dbReference type="Pfam" id="PF00168">
    <property type="entry name" value="C2"/>
    <property type="match status" value="1"/>
</dbReference>
<dbReference type="AlphaFoldDB" id="A0AAD5Q8H0"/>
<dbReference type="InterPro" id="IPR000008">
    <property type="entry name" value="C2_dom"/>
</dbReference>
<dbReference type="EMBL" id="JAKCXM010000050">
    <property type="protein sequence ID" value="KAJ0405097.1"/>
    <property type="molecule type" value="Genomic_DNA"/>
</dbReference>
<evidence type="ECO:0000313" key="2">
    <source>
        <dbReference type="EMBL" id="KAJ0405097.1"/>
    </source>
</evidence>
<evidence type="ECO:0000313" key="3">
    <source>
        <dbReference type="Proteomes" id="UP001209570"/>
    </source>
</evidence>
<evidence type="ECO:0000259" key="1">
    <source>
        <dbReference type="PROSITE" id="PS50004"/>
    </source>
</evidence>
<dbReference type="Gene3D" id="2.60.40.150">
    <property type="entry name" value="C2 domain"/>
    <property type="match status" value="1"/>
</dbReference>
<dbReference type="PANTHER" id="PTHR47052:SF3">
    <property type="entry name" value="INGRESSION PROTEIN 1"/>
    <property type="match status" value="1"/>
</dbReference>
<protein>
    <recommendedName>
        <fullName evidence="1">C2 domain-containing protein</fullName>
    </recommendedName>
</protein>
<dbReference type="PROSITE" id="PS50004">
    <property type="entry name" value="C2"/>
    <property type="match status" value="1"/>
</dbReference>
<reference evidence="2" key="1">
    <citation type="submission" date="2021-12" db="EMBL/GenBank/DDBJ databases">
        <title>Prjna785345.</title>
        <authorList>
            <person name="Rujirawat T."/>
            <person name="Krajaejun T."/>
        </authorList>
    </citation>
    <scope>NUCLEOTIDE SEQUENCE</scope>
    <source>
        <strain evidence="2">Pi057C3</strain>
    </source>
</reference>
<dbReference type="InterPro" id="IPR035892">
    <property type="entry name" value="C2_domain_sf"/>
</dbReference>
<organism evidence="2 3">
    <name type="scientific">Pythium insidiosum</name>
    <name type="common">Pythiosis disease agent</name>
    <dbReference type="NCBI Taxonomy" id="114742"/>
    <lineage>
        <taxon>Eukaryota</taxon>
        <taxon>Sar</taxon>
        <taxon>Stramenopiles</taxon>
        <taxon>Oomycota</taxon>
        <taxon>Peronosporomycetes</taxon>
        <taxon>Pythiales</taxon>
        <taxon>Pythiaceae</taxon>
        <taxon>Pythium</taxon>
    </lineage>
</organism>
<comment type="caution">
    <text evidence="2">The sequence shown here is derived from an EMBL/GenBank/DDBJ whole genome shotgun (WGS) entry which is preliminary data.</text>
</comment>
<name>A0AAD5Q8H0_PYTIN</name>
<keyword evidence="3" id="KW-1185">Reference proteome</keyword>
<proteinExistence type="predicted"/>
<feature type="domain" description="C2" evidence="1">
    <location>
        <begin position="1"/>
        <end position="140"/>
    </location>
</feature>
<accession>A0AAD5Q8H0</accession>